<evidence type="ECO:0000256" key="6">
    <source>
        <dbReference type="ARBA" id="ARBA00023136"/>
    </source>
</evidence>
<comment type="similarity">
    <text evidence="2">Belongs to the UPF0718 family.</text>
</comment>
<evidence type="ECO:0000256" key="8">
    <source>
        <dbReference type="SAM" id="Phobius"/>
    </source>
</evidence>
<dbReference type="GO" id="GO:0005886">
    <property type="term" value="C:plasma membrane"/>
    <property type="evidence" value="ECO:0007669"/>
    <property type="project" value="UniProtKB-SubCell"/>
</dbReference>
<feature type="transmembrane region" description="Helical" evidence="8">
    <location>
        <begin position="287"/>
        <end position="305"/>
    </location>
</feature>
<dbReference type="HOGENOM" id="CLU_049002_0_0_2"/>
<dbReference type="NCBIfam" id="NF033936">
    <property type="entry name" value="CuZnOut_SO0444"/>
    <property type="match status" value="1"/>
</dbReference>
<feature type="transmembrane region" description="Helical" evidence="8">
    <location>
        <begin position="355"/>
        <end position="377"/>
    </location>
</feature>
<dbReference type="AlphaFoldDB" id="A0A0E3LEM0"/>
<feature type="compositionally biased region" description="Basic and acidic residues" evidence="7">
    <location>
        <begin position="196"/>
        <end position="206"/>
    </location>
</feature>
<dbReference type="EMBL" id="CP009509">
    <property type="protein sequence ID" value="AKB39256.1"/>
    <property type="molecule type" value="Genomic_DNA"/>
</dbReference>
<dbReference type="Proteomes" id="UP000033058">
    <property type="component" value="Chromosome"/>
</dbReference>
<evidence type="ECO:0000256" key="1">
    <source>
        <dbReference type="ARBA" id="ARBA00004651"/>
    </source>
</evidence>
<sequence>MSTDIFSSIPELISGILISSWEIFVEAAPYLIFGFAIAGILNVLVPDQKIVEYLGTSAGKIRSVINAALAGLPLPLCSCGVIPAAMSIRKRGANRGATLSFLISTPQTGMDSISITYALLDPLMAVFRPLATLVTAILAGIADNLLIGEDPEKSGKSENEKAGKKAEILAASTLVGVSVSGDKCGPVSCNCGTHEATETGKEKHPDQNTVPLKSGNLELKSEPGRETSHLKITPAIHASENRASSCGCGHCGEEKREQFSDKRSKKSIKEEILECLKYAFIELPGEIAKWMLIGILLAGIISYAIPETLIQEYLGGGFSSMLVMLVIGIPLYICATASTPLAASLVAKGMSPGTAFVFLLAGPATNAATITMVARFLGKRSAVLYVGVISLCAIGAGILLDWLYFKLGISVTATLGSAEELLPESIKLGFAVLLLSNAVRNFPKEPWVRLHRMSLKKEVEQQ</sequence>
<reference evidence="9 10" key="1">
    <citation type="submission" date="2014-07" db="EMBL/GenBank/DDBJ databases">
        <title>Methanogenic archaea and the global carbon cycle.</title>
        <authorList>
            <person name="Henriksen J.R."/>
            <person name="Luke J."/>
            <person name="Reinhart S."/>
            <person name="Benedict M.N."/>
            <person name="Youngblut N.D."/>
            <person name="Metcalf M.E."/>
            <person name="Whitaker R.J."/>
            <person name="Metcalf W.W."/>
        </authorList>
    </citation>
    <scope>NUCLEOTIDE SEQUENCE [LARGE SCALE GENOMIC DNA]</scope>
    <source>
        <strain evidence="9 10">WWM610</strain>
    </source>
</reference>
<dbReference type="PATRIC" id="fig|1434117.4.peg.324"/>
<feature type="transmembrane region" description="Helical" evidence="8">
    <location>
        <begin position="383"/>
        <end position="405"/>
    </location>
</feature>
<dbReference type="PANTHER" id="PTHR34184:SF4">
    <property type="entry name" value="UPF0718 PROTEIN YCGR"/>
    <property type="match status" value="1"/>
</dbReference>
<proteinExistence type="inferred from homology"/>
<dbReference type="InterPro" id="IPR005524">
    <property type="entry name" value="DUF318"/>
</dbReference>
<keyword evidence="6 8" id="KW-0472">Membrane</keyword>
<evidence type="ECO:0000256" key="3">
    <source>
        <dbReference type="ARBA" id="ARBA00022475"/>
    </source>
</evidence>
<feature type="transmembrane region" description="Helical" evidence="8">
    <location>
        <begin position="64"/>
        <end position="85"/>
    </location>
</feature>
<feature type="transmembrane region" description="Helical" evidence="8">
    <location>
        <begin position="317"/>
        <end position="343"/>
    </location>
</feature>
<feature type="transmembrane region" description="Helical" evidence="8">
    <location>
        <begin position="21"/>
        <end position="44"/>
    </location>
</feature>
<organism evidence="9 10">
    <name type="scientific">Methanosarcina mazei WWM610</name>
    <dbReference type="NCBI Taxonomy" id="1434117"/>
    <lineage>
        <taxon>Archaea</taxon>
        <taxon>Methanobacteriati</taxon>
        <taxon>Methanobacteriota</taxon>
        <taxon>Stenosarchaea group</taxon>
        <taxon>Methanomicrobia</taxon>
        <taxon>Methanosarcinales</taxon>
        <taxon>Methanosarcinaceae</taxon>
        <taxon>Methanosarcina</taxon>
    </lineage>
</organism>
<dbReference type="PANTHER" id="PTHR34184">
    <property type="entry name" value="UPF0718 PROTEIN YCGR"/>
    <property type="match status" value="1"/>
</dbReference>
<evidence type="ECO:0000256" key="4">
    <source>
        <dbReference type="ARBA" id="ARBA00022692"/>
    </source>
</evidence>
<name>A0A0E3LEM0_METMZ</name>
<evidence type="ECO:0000256" key="5">
    <source>
        <dbReference type="ARBA" id="ARBA00022989"/>
    </source>
</evidence>
<dbReference type="InterPro" id="IPR052923">
    <property type="entry name" value="UPF0718"/>
</dbReference>
<comment type="subcellular location">
    <subcellularLocation>
        <location evidence="1">Cell membrane</location>
        <topology evidence="1">Multi-pass membrane protein</topology>
    </subcellularLocation>
</comment>
<accession>A0A0E3LEM0</accession>
<protein>
    <submittedName>
        <fullName evidence="9">Transporter</fullName>
    </submittedName>
</protein>
<keyword evidence="4 8" id="KW-0812">Transmembrane</keyword>
<dbReference type="Pfam" id="PF03773">
    <property type="entry name" value="ArsP_1"/>
    <property type="match status" value="1"/>
</dbReference>
<keyword evidence="5 8" id="KW-1133">Transmembrane helix</keyword>
<keyword evidence="3" id="KW-1003">Cell membrane</keyword>
<gene>
    <name evidence="9" type="ORF">MSMAW_0265</name>
</gene>
<feature type="region of interest" description="Disordered" evidence="7">
    <location>
        <begin position="196"/>
        <end position="224"/>
    </location>
</feature>
<evidence type="ECO:0000256" key="7">
    <source>
        <dbReference type="SAM" id="MobiDB-lite"/>
    </source>
</evidence>
<evidence type="ECO:0000256" key="2">
    <source>
        <dbReference type="ARBA" id="ARBA00006386"/>
    </source>
</evidence>
<evidence type="ECO:0000313" key="10">
    <source>
        <dbReference type="Proteomes" id="UP000033058"/>
    </source>
</evidence>
<evidence type="ECO:0000313" key="9">
    <source>
        <dbReference type="EMBL" id="AKB39256.1"/>
    </source>
</evidence>